<dbReference type="PANTHER" id="PTHR34846:SF5">
    <property type="entry name" value="CARBOXYMUCONOLACTONE DECARBOXYLASE-LIKE DOMAIN-CONTAINING PROTEIN"/>
    <property type="match status" value="1"/>
</dbReference>
<dbReference type="Proteomes" id="UP000516148">
    <property type="component" value="Chromosome"/>
</dbReference>
<reference evidence="2 3" key="1">
    <citation type="submission" date="2020-09" db="EMBL/GenBank/DDBJ databases">
        <title>Sphingomonas sp., a new species isolated from pork steak.</title>
        <authorList>
            <person name="Heidler von Heilborn D."/>
        </authorList>
    </citation>
    <scope>NUCLEOTIDE SEQUENCE [LARGE SCALE GENOMIC DNA]</scope>
    <source>
        <strain evidence="3">S8-3T</strain>
    </source>
</reference>
<evidence type="ECO:0000313" key="2">
    <source>
        <dbReference type="EMBL" id="QNQ08093.1"/>
    </source>
</evidence>
<organism evidence="2 3">
    <name type="scientific">Sphingomonas alpina</name>
    <dbReference type="NCBI Taxonomy" id="653931"/>
    <lineage>
        <taxon>Bacteria</taxon>
        <taxon>Pseudomonadati</taxon>
        <taxon>Pseudomonadota</taxon>
        <taxon>Alphaproteobacteria</taxon>
        <taxon>Sphingomonadales</taxon>
        <taxon>Sphingomonadaceae</taxon>
        <taxon>Sphingomonas</taxon>
    </lineage>
</organism>
<proteinExistence type="predicted"/>
<evidence type="ECO:0000313" key="3">
    <source>
        <dbReference type="Proteomes" id="UP000516148"/>
    </source>
</evidence>
<dbReference type="AlphaFoldDB" id="A0A7H0LEJ0"/>
<dbReference type="InterPro" id="IPR029032">
    <property type="entry name" value="AhpD-like"/>
</dbReference>
<feature type="domain" description="Carboxymuconolactone decarboxylase-like" evidence="1">
    <location>
        <begin position="44"/>
        <end position="122"/>
    </location>
</feature>
<accession>A0A7H0LEJ0</accession>
<gene>
    <name evidence="2" type="ORF">H3Z74_15085</name>
</gene>
<dbReference type="InterPro" id="IPR003779">
    <property type="entry name" value="CMD-like"/>
</dbReference>
<name>A0A7H0LEJ0_9SPHN</name>
<dbReference type="PANTHER" id="PTHR34846">
    <property type="entry name" value="4-CARBOXYMUCONOLACTONE DECARBOXYLASE FAMILY PROTEIN (AFU_ORTHOLOGUE AFUA_6G11590)"/>
    <property type="match status" value="1"/>
</dbReference>
<sequence>MRLGKARIEPLSDAEATDAQKQVLAPFVERNFVLNIFRTMARHPGALDRFLKWGNYILGKYNTLPERERELAILRTGFNCGSGYEWAQHVVIGKRAGLTGEEIARIKTGSASPGWSSADAAILDACDDLTRDHFITDAHWAALGHHFRTEQCMDLVYTVGQYTQVSMLLNSFGVQLDKGLVLDPDLDRRA</sequence>
<dbReference type="SUPFAM" id="SSF69118">
    <property type="entry name" value="AhpD-like"/>
    <property type="match status" value="1"/>
</dbReference>
<keyword evidence="3" id="KW-1185">Reference proteome</keyword>
<dbReference type="Gene3D" id="1.20.1290.10">
    <property type="entry name" value="AhpD-like"/>
    <property type="match status" value="1"/>
</dbReference>
<dbReference type="KEGG" id="spap:H3Z74_15085"/>
<dbReference type="Pfam" id="PF02627">
    <property type="entry name" value="CMD"/>
    <property type="match status" value="1"/>
</dbReference>
<protein>
    <submittedName>
        <fullName evidence="2">Carboxymuconolactone decarboxylase family protein</fullName>
    </submittedName>
</protein>
<dbReference type="EMBL" id="CP061038">
    <property type="protein sequence ID" value="QNQ08093.1"/>
    <property type="molecule type" value="Genomic_DNA"/>
</dbReference>
<dbReference type="RefSeq" id="WP_187760423.1">
    <property type="nucleotide sequence ID" value="NZ_CP061038.1"/>
</dbReference>
<dbReference type="GO" id="GO:0051920">
    <property type="term" value="F:peroxiredoxin activity"/>
    <property type="evidence" value="ECO:0007669"/>
    <property type="project" value="InterPro"/>
</dbReference>
<evidence type="ECO:0000259" key="1">
    <source>
        <dbReference type="Pfam" id="PF02627"/>
    </source>
</evidence>